<dbReference type="AlphaFoldDB" id="C3XAL8"/>
<reference evidence="17 18" key="1">
    <citation type="submission" date="2009-02" db="EMBL/GenBank/DDBJ databases">
        <title>The Genome Sequence of Oxalobacter formigenes OXCC13.</title>
        <authorList>
            <consortium name="The Broad Institute Genome Sequencing Platform"/>
            <person name="Ward D."/>
            <person name="Young S.K."/>
            <person name="Kodira C.D."/>
            <person name="Zeng Q."/>
            <person name="Koehrsen M."/>
            <person name="Alvarado L."/>
            <person name="Berlin A."/>
            <person name="Borenstein D."/>
            <person name="Chen Z."/>
            <person name="Engels R."/>
            <person name="Freedman E."/>
            <person name="Gellesch M."/>
            <person name="Goldberg J."/>
            <person name="Griggs A."/>
            <person name="Gujja S."/>
            <person name="Heiman D."/>
            <person name="Hepburn T."/>
            <person name="Howarth C."/>
            <person name="Jen D."/>
            <person name="Larson L."/>
            <person name="Lewis B."/>
            <person name="Mehta T."/>
            <person name="Park D."/>
            <person name="Pearson M."/>
            <person name="Roberts A."/>
            <person name="Saif S."/>
            <person name="Shea T."/>
            <person name="Shenoy N."/>
            <person name="Sisk P."/>
            <person name="Stolte C."/>
            <person name="Sykes S."/>
            <person name="Walk T."/>
            <person name="White J."/>
            <person name="Yandava C."/>
            <person name="Allison M.J."/>
            <person name="Lander E."/>
            <person name="Nusbaum C."/>
            <person name="Galagan J."/>
            <person name="Birren B."/>
        </authorList>
    </citation>
    <scope>NUCLEOTIDE SEQUENCE [LARGE SCALE GENOMIC DNA]</scope>
    <source>
        <strain evidence="17 18">OXCC13</strain>
    </source>
</reference>
<dbReference type="eggNOG" id="COG4206">
    <property type="taxonomic scope" value="Bacteria"/>
</dbReference>
<evidence type="ECO:0000256" key="2">
    <source>
        <dbReference type="ARBA" id="ARBA00009810"/>
    </source>
</evidence>
<evidence type="ECO:0000256" key="1">
    <source>
        <dbReference type="ARBA" id="ARBA00004571"/>
    </source>
</evidence>
<evidence type="ECO:0000256" key="6">
    <source>
        <dbReference type="ARBA" id="ARBA00022729"/>
    </source>
</evidence>
<evidence type="ECO:0000256" key="4">
    <source>
        <dbReference type="ARBA" id="ARBA00022452"/>
    </source>
</evidence>
<dbReference type="GO" id="GO:0009279">
    <property type="term" value="C:cell outer membrane"/>
    <property type="evidence" value="ECO:0007669"/>
    <property type="project" value="UniProtKB-SubCell"/>
</dbReference>
<keyword evidence="10 17" id="KW-0675">Receptor</keyword>
<proteinExistence type="inferred from homology"/>
<evidence type="ECO:0000256" key="11">
    <source>
        <dbReference type="ARBA" id="ARBA00023237"/>
    </source>
</evidence>
<evidence type="ECO:0000256" key="12">
    <source>
        <dbReference type="PROSITE-ProRule" id="PRU01360"/>
    </source>
</evidence>
<comment type="similarity">
    <text evidence="2 12 13">Belongs to the TonB-dependent receptor family.</text>
</comment>
<evidence type="ECO:0000256" key="7">
    <source>
        <dbReference type="ARBA" id="ARBA00023065"/>
    </source>
</evidence>
<evidence type="ECO:0000256" key="13">
    <source>
        <dbReference type="RuleBase" id="RU003357"/>
    </source>
</evidence>
<dbReference type="HOGENOM" id="CLU_008287_18_5_4"/>
<sequence length="635" mass="70376">MHSPVSKTYCFKAIKPVLLVSMLASCFATSAIAEEIAGTEEKTLQPVVVTASRVEQLQKDAIPSTTVITSKMIENNKLSDVPSLLRSEAGIEFSRTGGQGNAVSVFMRGTESRHVLVLLDGIPIQDAVSTGTVDFLSQVQLDQIDRIEVVRGNVSAIYGSGAMGGVIQIFTKQGSGKPSGNVFAEYGTHNTVKFGAGVSGQHDDTRFALSVTRYKTNGFSSMNPDKNSLVNPDDDGDRNVSLNASVSQRLNKDHEIGARFYMYNARFDFDSGSGPEDNAFGKSKQKTASIFSKNRWTKDWLSTVTLSYTDMDRPTQVVNTVPGMWGSNDYKSRYQNQATRIQWENQISLSENWTLTAGVDGTNERGKVGDGYSTHSYDGDKYSAFAGLIGKMGNHNLQANVRYDHVDDAGADTTGYLGYGYDLTSNWKLLASASTSFLAPNLYQRYVPIYGNKDLKSEHSTNYEGGIQYANNKDLLRLTVFQWHTRDLISTDANWNYINIGKAKSTGVELNAATNLVGLDVRANLTWQDPKNRETDKQLLKRAKFFGSLNISKTMGAWYFGGDIQYNGSRDDYKSVVDTYNLNSYWLVNLNARYNINKNVSLYARIENLLNKDYETTYGYEQPGRGAYVGVNFKM</sequence>
<dbReference type="GO" id="GO:0006811">
    <property type="term" value="P:monoatomic ion transport"/>
    <property type="evidence" value="ECO:0007669"/>
    <property type="project" value="UniProtKB-KW"/>
</dbReference>
<dbReference type="InterPro" id="IPR037066">
    <property type="entry name" value="Plug_dom_sf"/>
</dbReference>
<evidence type="ECO:0000256" key="14">
    <source>
        <dbReference type="SAM" id="SignalP"/>
    </source>
</evidence>
<gene>
    <name evidence="17" type="ORF">OFBG_01272</name>
</gene>
<feature type="chain" id="PRO_5030167016" evidence="14">
    <location>
        <begin position="34"/>
        <end position="635"/>
    </location>
</feature>
<dbReference type="InterPro" id="IPR000531">
    <property type="entry name" value="Beta-barrel_TonB"/>
</dbReference>
<evidence type="ECO:0000256" key="8">
    <source>
        <dbReference type="ARBA" id="ARBA00023077"/>
    </source>
</evidence>
<keyword evidence="6 14" id="KW-0732">Signal</keyword>
<name>C3XAL8_OXAFO</name>
<evidence type="ECO:0000256" key="3">
    <source>
        <dbReference type="ARBA" id="ARBA00022448"/>
    </source>
</evidence>
<comment type="subcellular location">
    <subcellularLocation>
        <location evidence="1 12">Cell outer membrane</location>
        <topology evidence="1 12">Multi-pass membrane protein</topology>
    </subcellularLocation>
</comment>
<keyword evidence="8 13" id="KW-0798">TonB box</keyword>
<dbReference type="CDD" id="cd01347">
    <property type="entry name" value="ligand_gated_channel"/>
    <property type="match status" value="1"/>
</dbReference>
<evidence type="ECO:0000313" key="18">
    <source>
        <dbReference type="Proteomes" id="UP000005089"/>
    </source>
</evidence>
<keyword evidence="9 12" id="KW-0472">Membrane</keyword>
<keyword evidence="11 12" id="KW-0998">Cell outer membrane</keyword>
<accession>C3XAL8</accession>
<dbReference type="InterPro" id="IPR039426">
    <property type="entry name" value="TonB-dep_rcpt-like"/>
</dbReference>
<dbReference type="OrthoDB" id="183532at2"/>
<dbReference type="InterPro" id="IPR036942">
    <property type="entry name" value="Beta-barrel_TonB_sf"/>
</dbReference>
<dbReference type="InterPro" id="IPR012910">
    <property type="entry name" value="Plug_dom"/>
</dbReference>
<protein>
    <submittedName>
        <fullName evidence="17">Putative TonB-dependent vitamin B12 receptor</fullName>
    </submittedName>
</protein>
<dbReference type="RefSeq" id="WP_005881273.1">
    <property type="nucleotide sequence ID" value="NZ_CP019430.1"/>
</dbReference>
<dbReference type="GeneID" id="77134740"/>
<evidence type="ECO:0000313" key="17">
    <source>
        <dbReference type="EMBL" id="EEO30244.1"/>
    </source>
</evidence>
<evidence type="ECO:0000256" key="10">
    <source>
        <dbReference type="ARBA" id="ARBA00023170"/>
    </source>
</evidence>
<dbReference type="GO" id="GO:0015889">
    <property type="term" value="P:cobalamin transport"/>
    <property type="evidence" value="ECO:0007669"/>
    <property type="project" value="TreeGrafter"/>
</dbReference>
<evidence type="ECO:0000259" key="15">
    <source>
        <dbReference type="Pfam" id="PF00593"/>
    </source>
</evidence>
<keyword evidence="3 12" id="KW-0813">Transport</keyword>
<feature type="signal peptide" evidence="14">
    <location>
        <begin position="1"/>
        <end position="33"/>
    </location>
</feature>
<dbReference type="PANTHER" id="PTHR30069:SF53">
    <property type="entry name" value="COLICIN I RECEPTOR-RELATED"/>
    <property type="match status" value="1"/>
</dbReference>
<keyword evidence="7" id="KW-0406">Ion transport</keyword>
<evidence type="ECO:0000259" key="16">
    <source>
        <dbReference type="Pfam" id="PF07715"/>
    </source>
</evidence>
<feature type="domain" description="TonB-dependent receptor-like beta-barrel" evidence="15">
    <location>
        <begin position="299"/>
        <end position="609"/>
    </location>
</feature>
<dbReference type="Gene3D" id="2.170.130.10">
    <property type="entry name" value="TonB-dependent receptor, plug domain"/>
    <property type="match status" value="1"/>
</dbReference>
<keyword evidence="18" id="KW-1185">Reference proteome</keyword>
<dbReference type="Pfam" id="PF07715">
    <property type="entry name" value="Plug"/>
    <property type="match status" value="1"/>
</dbReference>
<dbReference type="PROSITE" id="PS51257">
    <property type="entry name" value="PROKAR_LIPOPROTEIN"/>
    <property type="match status" value="1"/>
</dbReference>
<dbReference type="Proteomes" id="UP000005089">
    <property type="component" value="Unassembled WGS sequence"/>
</dbReference>
<dbReference type="STRING" id="847.BRW83_0848"/>
<dbReference type="SUPFAM" id="SSF56935">
    <property type="entry name" value="Porins"/>
    <property type="match status" value="1"/>
</dbReference>
<evidence type="ECO:0000256" key="9">
    <source>
        <dbReference type="ARBA" id="ARBA00023136"/>
    </source>
</evidence>
<evidence type="ECO:0000256" key="5">
    <source>
        <dbReference type="ARBA" id="ARBA00022692"/>
    </source>
</evidence>
<feature type="domain" description="TonB-dependent receptor plug" evidence="16">
    <location>
        <begin position="60"/>
        <end position="166"/>
    </location>
</feature>
<dbReference type="PROSITE" id="PS52016">
    <property type="entry name" value="TONB_DEPENDENT_REC_3"/>
    <property type="match status" value="1"/>
</dbReference>
<keyword evidence="4 12" id="KW-1134">Transmembrane beta strand</keyword>
<dbReference type="PANTHER" id="PTHR30069">
    <property type="entry name" value="TONB-DEPENDENT OUTER MEMBRANE RECEPTOR"/>
    <property type="match status" value="1"/>
</dbReference>
<dbReference type="EMBL" id="GG658170">
    <property type="protein sequence ID" value="EEO30244.1"/>
    <property type="molecule type" value="Genomic_DNA"/>
</dbReference>
<keyword evidence="5 12" id="KW-0812">Transmembrane</keyword>
<dbReference type="Pfam" id="PF00593">
    <property type="entry name" value="TonB_dep_Rec_b-barrel"/>
    <property type="match status" value="1"/>
</dbReference>
<organism evidence="17 18">
    <name type="scientific">Oxalobacter formigenes OXCC13</name>
    <dbReference type="NCBI Taxonomy" id="556269"/>
    <lineage>
        <taxon>Bacteria</taxon>
        <taxon>Pseudomonadati</taxon>
        <taxon>Pseudomonadota</taxon>
        <taxon>Betaproteobacteria</taxon>
        <taxon>Burkholderiales</taxon>
        <taxon>Oxalobacteraceae</taxon>
        <taxon>Oxalobacter</taxon>
    </lineage>
</organism>
<dbReference type="Gene3D" id="2.40.170.20">
    <property type="entry name" value="TonB-dependent receptor, beta-barrel domain"/>
    <property type="match status" value="1"/>
</dbReference>